<reference evidence="5 6" key="1">
    <citation type="submission" date="2018-06" db="EMBL/GenBank/DDBJ databases">
        <title>Spongiibacterium sp. HME9304 Genome sequencing and assembly.</title>
        <authorList>
            <person name="Kang H."/>
            <person name="Kim H."/>
            <person name="Joh K."/>
        </authorList>
    </citation>
    <scope>NUCLEOTIDE SEQUENCE [LARGE SCALE GENOMIC DNA]</scope>
    <source>
        <strain evidence="5 6">HME9304</strain>
    </source>
</reference>
<keyword evidence="2 3" id="KW-0175">Coiled coil</keyword>
<feature type="domain" description="Multidrug resistance protein MdtA-like barrel-sandwich hybrid" evidence="4">
    <location>
        <begin position="59"/>
        <end position="226"/>
    </location>
</feature>
<evidence type="ECO:0000256" key="3">
    <source>
        <dbReference type="SAM" id="Coils"/>
    </source>
</evidence>
<sequence>MKMKASIKKSKTLLHRPQVPFFTDMNYLYNLLFLSLSLVIASCGDDSKSDAYGNFEATTVTVSAKGNGELLKFGIEEGDRVEAGQQLGLIDTTQRYLEKVRLKAQLNALNLRTQEAGPEIAILQEDLKNLQRERDRTQRLFAQKAATQKQLDDYEGRIGVVQQQIASARRSVGVANRGVLSEEEPLKAQIQLIEKQIKDCKIINPLSGTILTTFAEPSELVSNGSPLYKVANLDTLKLKAYTSATILQNVKLNDRVTVLVDEGEDSYKELNGTVTWIASEAEFTPKTIETKEERVNLVYAIEVSVPNDGYLKIGMPGEVVFQKPTTN</sequence>
<dbReference type="Gene3D" id="1.10.287.470">
    <property type="entry name" value="Helix hairpin bin"/>
    <property type="match status" value="1"/>
</dbReference>
<comment type="subcellular location">
    <subcellularLocation>
        <location evidence="1">Cell envelope</location>
    </subcellularLocation>
</comment>
<dbReference type="Gene3D" id="2.40.50.100">
    <property type="match status" value="1"/>
</dbReference>
<accession>A0A2Z4LRD5</accession>
<protein>
    <recommendedName>
        <fullName evidence="4">Multidrug resistance protein MdtA-like barrel-sandwich hybrid domain-containing protein</fullName>
    </recommendedName>
</protein>
<dbReference type="Proteomes" id="UP000248536">
    <property type="component" value="Chromosome"/>
</dbReference>
<dbReference type="PANTHER" id="PTHR32347">
    <property type="entry name" value="EFFLUX SYSTEM COMPONENT YKNX-RELATED"/>
    <property type="match status" value="1"/>
</dbReference>
<evidence type="ECO:0000313" key="5">
    <source>
        <dbReference type="EMBL" id="AWX44396.1"/>
    </source>
</evidence>
<evidence type="ECO:0000313" key="6">
    <source>
        <dbReference type="Proteomes" id="UP000248536"/>
    </source>
</evidence>
<dbReference type="KEGG" id="spon:HME9304_01396"/>
<dbReference type="InterPro" id="IPR050465">
    <property type="entry name" value="UPF0194_transport"/>
</dbReference>
<dbReference type="Gene3D" id="2.40.30.170">
    <property type="match status" value="1"/>
</dbReference>
<dbReference type="PANTHER" id="PTHR32347:SF23">
    <property type="entry name" value="BLL5650 PROTEIN"/>
    <property type="match status" value="1"/>
</dbReference>
<dbReference type="SUPFAM" id="SSF111369">
    <property type="entry name" value="HlyD-like secretion proteins"/>
    <property type="match status" value="1"/>
</dbReference>
<dbReference type="AlphaFoldDB" id="A0A2Z4LRD5"/>
<name>A0A2Z4LRD5_9FLAO</name>
<proteinExistence type="predicted"/>
<feature type="coiled-coil region" evidence="3">
    <location>
        <begin position="120"/>
        <end position="147"/>
    </location>
</feature>
<organism evidence="5 6">
    <name type="scientific">Flagellimonas maritima</name>
    <dbReference type="NCBI Taxonomy" id="1383885"/>
    <lineage>
        <taxon>Bacteria</taxon>
        <taxon>Pseudomonadati</taxon>
        <taxon>Bacteroidota</taxon>
        <taxon>Flavobacteriia</taxon>
        <taxon>Flavobacteriales</taxon>
        <taxon>Flavobacteriaceae</taxon>
        <taxon>Flagellimonas</taxon>
    </lineage>
</organism>
<dbReference type="GO" id="GO:0030313">
    <property type="term" value="C:cell envelope"/>
    <property type="evidence" value="ECO:0007669"/>
    <property type="project" value="UniProtKB-SubCell"/>
</dbReference>
<dbReference type="Pfam" id="PF25917">
    <property type="entry name" value="BSH_RND"/>
    <property type="match status" value="1"/>
</dbReference>
<keyword evidence="6" id="KW-1185">Reference proteome</keyword>
<gene>
    <name evidence="5" type="ORF">HME9304_01396</name>
</gene>
<dbReference type="InterPro" id="IPR058625">
    <property type="entry name" value="MdtA-like_BSH"/>
</dbReference>
<evidence type="ECO:0000256" key="2">
    <source>
        <dbReference type="ARBA" id="ARBA00023054"/>
    </source>
</evidence>
<evidence type="ECO:0000259" key="4">
    <source>
        <dbReference type="Pfam" id="PF25917"/>
    </source>
</evidence>
<dbReference type="EMBL" id="CP030104">
    <property type="protein sequence ID" value="AWX44396.1"/>
    <property type="molecule type" value="Genomic_DNA"/>
</dbReference>
<evidence type="ECO:0000256" key="1">
    <source>
        <dbReference type="ARBA" id="ARBA00004196"/>
    </source>
</evidence>